<dbReference type="InterPro" id="IPR011761">
    <property type="entry name" value="ATP-grasp"/>
</dbReference>
<evidence type="ECO:0000256" key="2">
    <source>
        <dbReference type="ARBA" id="ARBA00013255"/>
    </source>
</evidence>
<dbReference type="FunFam" id="3.30.1490.20:FF:000006">
    <property type="entry name" value="phosphoribosylamine--glycine ligase, chloroplastic-like"/>
    <property type="match status" value="1"/>
</dbReference>
<evidence type="ECO:0000256" key="4">
    <source>
        <dbReference type="ARBA" id="ARBA00022517"/>
    </source>
</evidence>
<dbReference type="Gene3D" id="3.30.420.140">
    <property type="entry name" value="YqgF/RNase H-like domain"/>
    <property type="match status" value="1"/>
</dbReference>
<gene>
    <name evidence="13" type="ORF">DCAF_LOCUS27434</name>
</gene>
<dbReference type="EMBL" id="CAWUPB010001197">
    <property type="protein sequence ID" value="CAK7357150.1"/>
    <property type="molecule type" value="Genomic_DNA"/>
</dbReference>
<keyword evidence="8" id="KW-0658">Purine biosynthesis</keyword>
<dbReference type="GO" id="GO:0009113">
    <property type="term" value="P:purine nucleobase biosynthetic process"/>
    <property type="evidence" value="ECO:0007669"/>
    <property type="project" value="InterPro"/>
</dbReference>
<dbReference type="InterPro" id="IPR000115">
    <property type="entry name" value="PRibGlycinamide_synth"/>
</dbReference>
<dbReference type="GO" id="GO:0004518">
    <property type="term" value="F:nuclease activity"/>
    <property type="evidence" value="ECO:0007669"/>
    <property type="project" value="UniProtKB-KW"/>
</dbReference>
<feature type="domain" description="ATP-grasp" evidence="12">
    <location>
        <begin position="209"/>
        <end position="312"/>
    </location>
</feature>
<dbReference type="InterPro" id="IPR012337">
    <property type="entry name" value="RNaseH-like_sf"/>
</dbReference>
<keyword evidence="10 11" id="KW-0067">ATP-binding</keyword>
<dbReference type="GO" id="GO:0006164">
    <property type="term" value="P:purine nucleotide biosynthetic process"/>
    <property type="evidence" value="ECO:0007669"/>
    <property type="project" value="UniProtKB-KW"/>
</dbReference>
<keyword evidence="5" id="KW-0436">Ligase</keyword>
<name>A0AAV1SX83_9ROSI</name>
<dbReference type="Gene3D" id="3.30.470.20">
    <property type="entry name" value="ATP-grasp fold, B domain"/>
    <property type="match status" value="1"/>
</dbReference>
<dbReference type="EC" id="6.3.4.13" evidence="2"/>
<evidence type="ECO:0000256" key="7">
    <source>
        <dbReference type="ARBA" id="ARBA00022741"/>
    </source>
</evidence>
<evidence type="ECO:0000259" key="12">
    <source>
        <dbReference type="PROSITE" id="PS50975"/>
    </source>
</evidence>
<dbReference type="InterPro" id="IPR005227">
    <property type="entry name" value="YqgF"/>
</dbReference>
<proteinExistence type="predicted"/>
<comment type="pathway">
    <text evidence="1">Purine metabolism; IMP biosynthesis via de novo pathway; N(1)-(5-phospho-D-ribosyl)glycinamide from 5-phospho-alpha-D-ribose 1-diphosphate: step 2/2.</text>
</comment>
<dbReference type="Proteomes" id="UP001314170">
    <property type="component" value="Unassembled WGS sequence"/>
</dbReference>
<dbReference type="GO" id="GO:0006364">
    <property type="term" value="P:rRNA processing"/>
    <property type="evidence" value="ECO:0007669"/>
    <property type="project" value="InterPro"/>
</dbReference>
<dbReference type="InterPro" id="IPR013815">
    <property type="entry name" value="ATP_grasp_subdomain_1"/>
</dbReference>
<dbReference type="PROSITE" id="PS50975">
    <property type="entry name" value="ATP_GRASP"/>
    <property type="match status" value="1"/>
</dbReference>
<reference evidence="13 14" key="1">
    <citation type="submission" date="2024-01" db="EMBL/GenBank/DDBJ databases">
        <authorList>
            <person name="Waweru B."/>
        </authorList>
    </citation>
    <scope>NUCLEOTIDE SEQUENCE [LARGE SCALE GENOMIC DNA]</scope>
</reference>
<organism evidence="13 14">
    <name type="scientific">Dovyalis caffra</name>
    <dbReference type="NCBI Taxonomy" id="77055"/>
    <lineage>
        <taxon>Eukaryota</taxon>
        <taxon>Viridiplantae</taxon>
        <taxon>Streptophyta</taxon>
        <taxon>Embryophyta</taxon>
        <taxon>Tracheophyta</taxon>
        <taxon>Spermatophyta</taxon>
        <taxon>Magnoliopsida</taxon>
        <taxon>eudicotyledons</taxon>
        <taxon>Gunneridae</taxon>
        <taxon>Pentapetalae</taxon>
        <taxon>rosids</taxon>
        <taxon>fabids</taxon>
        <taxon>Malpighiales</taxon>
        <taxon>Salicaceae</taxon>
        <taxon>Flacourtieae</taxon>
        <taxon>Dovyalis</taxon>
    </lineage>
</organism>
<evidence type="ECO:0000313" key="13">
    <source>
        <dbReference type="EMBL" id="CAK7357150.1"/>
    </source>
</evidence>
<dbReference type="SMART" id="SM00732">
    <property type="entry name" value="YqgFc"/>
    <property type="match status" value="1"/>
</dbReference>
<sequence length="335" mass="36545">MCCSLSVSVSKSNQLLIFSKRAPTNLVIPNYSTSCLQLDNNKPSPRRLRAALSIEEIPPNALRRKTDPLWRGGFSLGVDLGLSRSGLALSKGFIVRPLSVLELRGQKLELRLLEIAANEEVGEFIIGLPRSWDGKETPQSNKVRSVAGRLAVLAADRCCDWDGASQYLILHVLLMLRLTLHKYRGLSKSTRQKKVDAYAAVMVLERYFSTFGEGTELVLPKHLDLQDKLQRDPSAAKQYIQDQGAPIVIKADGLAAGKGVIVAMTLEEAYEAVDSMLVRSVFGSAGCRVIVEEFLEGEEASFFALVDGENAIPLESAQDLKRVGDGDTGPNTGGM</sequence>
<dbReference type="GO" id="GO:0046872">
    <property type="term" value="F:metal ion binding"/>
    <property type="evidence" value="ECO:0007669"/>
    <property type="project" value="InterPro"/>
</dbReference>
<dbReference type="GO" id="GO:0004637">
    <property type="term" value="F:phosphoribosylamine-glycine ligase activity"/>
    <property type="evidence" value="ECO:0007669"/>
    <property type="project" value="UniProtKB-EC"/>
</dbReference>
<keyword evidence="7 11" id="KW-0547">Nucleotide-binding</keyword>
<comment type="caution">
    <text evidence="13">The sequence shown here is derived from an EMBL/GenBank/DDBJ whole genome shotgun (WGS) entry which is preliminary data.</text>
</comment>
<evidence type="ECO:0000256" key="11">
    <source>
        <dbReference type="PROSITE-ProRule" id="PRU00409"/>
    </source>
</evidence>
<dbReference type="InterPro" id="IPR037027">
    <property type="entry name" value="YqgF/RNaseH-like_dom_sf"/>
</dbReference>
<dbReference type="SMART" id="SM01209">
    <property type="entry name" value="GARS_A"/>
    <property type="match status" value="1"/>
</dbReference>
<keyword evidence="14" id="KW-1185">Reference proteome</keyword>
<keyword evidence="4" id="KW-0690">Ribosome biogenesis</keyword>
<keyword evidence="6" id="KW-0540">Nuclease</keyword>
<dbReference type="Pfam" id="PF03652">
    <property type="entry name" value="RuvX"/>
    <property type="match status" value="1"/>
</dbReference>
<keyword evidence="9" id="KW-0378">Hydrolase</keyword>
<evidence type="ECO:0000256" key="10">
    <source>
        <dbReference type="ARBA" id="ARBA00022840"/>
    </source>
</evidence>
<accession>A0AAV1SX83</accession>
<dbReference type="InterPro" id="IPR006641">
    <property type="entry name" value="YqgF/RNaseH-like_dom"/>
</dbReference>
<evidence type="ECO:0000256" key="5">
    <source>
        <dbReference type="ARBA" id="ARBA00022598"/>
    </source>
</evidence>
<dbReference type="Pfam" id="PF01071">
    <property type="entry name" value="GARS_A"/>
    <property type="match status" value="1"/>
</dbReference>
<evidence type="ECO:0000256" key="6">
    <source>
        <dbReference type="ARBA" id="ARBA00022722"/>
    </source>
</evidence>
<evidence type="ECO:0000313" key="14">
    <source>
        <dbReference type="Proteomes" id="UP001314170"/>
    </source>
</evidence>
<dbReference type="SUPFAM" id="SSF56059">
    <property type="entry name" value="Glutathione synthetase ATP-binding domain-like"/>
    <property type="match status" value="1"/>
</dbReference>
<dbReference type="CDD" id="cd16964">
    <property type="entry name" value="YqgF"/>
    <property type="match status" value="1"/>
</dbReference>
<dbReference type="Gene3D" id="3.30.1490.20">
    <property type="entry name" value="ATP-grasp fold, A domain"/>
    <property type="match status" value="1"/>
</dbReference>
<dbReference type="PANTHER" id="PTHR43472:SF1">
    <property type="entry name" value="PHOSPHORIBOSYLAMINE--GLYCINE LIGASE, CHLOROPLASTIC"/>
    <property type="match status" value="1"/>
</dbReference>
<evidence type="ECO:0000256" key="1">
    <source>
        <dbReference type="ARBA" id="ARBA00005174"/>
    </source>
</evidence>
<dbReference type="InterPro" id="IPR020561">
    <property type="entry name" value="PRibGlycinamid_synth_ATP-grasp"/>
</dbReference>
<protein>
    <recommendedName>
        <fullName evidence="2">phosphoribosylamine--glycine ligase</fullName>
        <ecNumber evidence="2">6.3.4.13</ecNumber>
    </recommendedName>
</protein>
<evidence type="ECO:0000256" key="3">
    <source>
        <dbReference type="ARBA" id="ARBA00022490"/>
    </source>
</evidence>
<keyword evidence="3" id="KW-0963">Cytoplasm</keyword>
<dbReference type="AlphaFoldDB" id="A0AAV1SX83"/>
<evidence type="ECO:0000256" key="9">
    <source>
        <dbReference type="ARBA" id="ARBA00022801"/>
    </source>
</evidence>
<dbReference type="GO" id="GO:0016787">
    <property type="term" value="F:hydrolase activity"/>
    <property type="evidence" value="ECO:0007669"/>
    <property type="project" value="UniProtKB-KW"/>
</dbReference>
<dbReference type="PANTHER" id="PTHR43472">
    <property type="entry name" value="PHOSPHORIBOSYLAMINE--GLYCINE LIGASE"/>
    <property type="match status" value="1"/>
</dbReference>
<dbReference type="SUPFAM" id="SSF53098">
    <property type="entry name" value="Ribonuclease H-like"/>
    <property type="match status" value="1"/>
</dbReference>
<evidence type="ECO:0000256" key="8">
    <source>
        <dbReference type="ARBA" id="ARBA00022755"/>
    </source>
</evidence>
<dbReference type="GO" id="GO:0005524">
    <property type="term" value="F:ATP binding"/>
    <property type="evidence" value="ECO:0007669"/>
    <property type="project" value="UniProtKB-UniRule"/>
</dbReference>